<gene>
    <name evidence="2" type="ORF">NC653_041758</name>
</gene>
<evidence type="ECO:0000256" key="1">
    <source>
        <dbReference type="SAM" id="MobiDB-lite"/>
    </source>
</evidence>
<feature type="compositionally biased region" description="Basic and acidic residues" evidence="1">
    <location>
        <begin position="169"/>
        <end position="187"/>
    </location>
</feature>
<feature type="region of interest" description="Disordered" evidence="1">
    <location>
        <begin position="67"/>
        <end position="97"/>
    </location>
</feature>
<keyword evidence="3" id="KW-1185">Reference proteome</keyword>
<feature type="region of interest" description="Disordered" evidence="1">
    <location>
        <begin position="1"/>
        <end position="39"/>
    </location>
</feature>
<evidence type="ECO:0000313" key="3">
    <source>
        <dbReference type="Proteomes" id="UP001164929"/>
    </source>
</evidence>
<accession>A0AAD6LA92</accession>
<sequence length="197" mass="22373">MSTSRSSSISTHSCQNSHTSSSSMNSSISQQSSPDVLVYPMHNKAEKECNFSRLNSQSKYEVVALGTEERPVASSYDSTALEHKGERKMAAPSSESRRQFPEEMIIYLDYVEEVKSITKQGSCQDKRIFKFKSSPALPRKEKVEGRCDVKPMDQYETESEKSSSSNSRTRADETVRRSRRSLSREHSSVKDIEYVIY</sequence>
<proteinExistence type="predicted"/>
<dbReference type="Proteomes" id="UP001164929">
    <property type="component" value="Chromosome 19"/>
</dbReference>
<comment type="caution">
    <text evidence="2">The sequence shown here is derived from an EMBL/GenBank/DDBJ whole genome shotgun (WGS) entry which is preliminary data.</text>
</comment>
<feature type="compositionally biased region" description="Basic and acidic residues" evidence="1">
    <location>
        <begin position="80"/>
        <end position="97"/>
    </location>
</feature>
<feature type="region of interest" description="Disordered" evidence="1">
    <location>
        <begin position="138"/>
        <end position="187"/>
    </location>
</feature>
<organism evidence="2 3">
    <name type="scientific">Populus alba x Populus x berolinensis</name>
    <dbReference type="NCBI Taxonomy" id="444605"/>
    <lineage>
        <taxon>Eukaryota</taxon>
        <taxon>Viridiplantae</taxon>
        <taxon>Streptophyta</taxon>
        <taxon>Embryophyta</taxon>
        <taxon>Tracheophyta</taxon>
        <taxon>Spermatophyta</taxon>
        <taxon>Magnoliopsida</taxon>
        <taxon>eudicotyledons</taxon>
        <taxon>Gunneridae</taxon>
        <taxon>Pentapetalae</taxon>
        <taxon>rosids</taxon>
        <taxon>fabids</taxon>
        <taxon>Malpighiales</taxon>
        <taxon>Salicaceae</taxon>
        <taxon>Saliceae</taxon>
        <taxon>Populus</taxon>
    </lineage>
</organism>
<reference evidence="2" key="1">
    <citation type="journal article" date="2023" name="Mol. Ecol. Resour.">
        <title>Chromosome-level genome assembly of a triploid poplar Populus alba 'Berolinensis'.</title>
        <authorList>
            <person name="Chen S."/>
            <person name="Yu Y."/>
            <person name="Wang X."/>
            <person name="Wang S."/>
            <person name="Zhang T."/>
            <person name="Zhou Y."/>
            <person name="He R."/>
            <person name="Meng N."/>
            <person name="Wang Y."/>
            <person name="Liu W."/>
            <person name="Liu Z."/>
            <person name="Liu J."/>
            <person name="Guo Q."/>
            <person name="Huang H."/>
            <person name="Sederoff R.R."/>
            <person name="Wang G."/>
            <person name="Qu G."/>
            <person name="Chen S."/>
        </authorList>
    </citation>
    <scope>NUCLEOTIDE SEQUENCE</scope>
    <source>
        <strain evidence="2">SC-2020</strain>
    </source>
</reference>
<evidence type="ECO:0000313" key="2">
    <source>
        <dbReference type="EMBL" id="KAJ6952723.1"/>
    </source>
</evidence>
<protein>
    <submittedName>
        <fullName evidence="2">Uncharacterized protein</fullName>
    </submittedName>
</protein>
<dbReference type="AlphaFoldDB" id="A0AAD6LA92"/>
<feature type="compositionally biased region" description="Basic and acidic residues" evidence="1">
    <location>
        <begin position="138"/>
        <end position="161"/>
    </location>
</feature>
<feature type="compositionally biased region" description="Low complexity" evidence="1">
    <location>
        <begin position="1"/>
        <end position="33"/>
    </location>
</feature>
<name>A0AAD6LA92_9ROSI</name>
<dbReference type="EMBL" id="JAQIZT010000019">
    <property type="protein sequence ID" value="KAJ6952723.1"/>
    <property type="molecule type" value="Genomic_DNA"/>
</dbReference>